<keyword evidence="1" id="KW-0472">Membrane</keyword>
<dbReference type="AlphaFoldDB" id="A0A1G6S5M8"/>
<dbReference type="STRING" id="2741.SAMN04489866_101217"/>
<feature type="transmembrane region" description="Helical" evidence="1">
    <location>
        <begin position="136"/>
        <end position="158"/>
    </location>
</feature>
<dbReference type="Proteomes" id="UP000198995">
    <property type="component" value="Unassembled WGS sequence"/>
</dbReference>
<sequence length="160" mass="17458">MLADIAGGEIGQFMSVLFTAMLPVLELRAAIPFGASLRLPFIPVVLVSIIGNMLPVPFILLLMRHILNWMRSIPRMAIWAEKIETRAHLKSQNVKKYRWLGLCILVAIPLPGTGAWTGAMVATVLNMRLRDALPSIFLGVCIAAALVSMATLGVVSFIHV</sequence>
<dbReference type="PANTHER" id="PTHR36007:SF2">
    <property type="entry name" value="TRANSPORT PROTEIN-RELATED"/>
    <property type="match status" value="1"/>
</dbReference>
<accession>A0A1G6S5M8</accession>
<reference evidence="2 3" key="1">
    <citation type="submission" date="2016-10" db="EMBL/GenBank/DDBJ databases">
        <authorList>
            <person name="de Groot N.N."/>
        </authorList>
    </citation>
    <scope>NUCLEOTIDE SEQUENCE [LARGE SCALE GENOMIC DNA]</scope>
    <source>
        <strain evidence="2 3">DSM 20475</strain>
    </source>
</reference>
<keyword evidence="1" id="KW-1133">Transmembrane helix</keyword>
<proteinExistence type="predicted"/>
<name>A0A1G6S5M8_PEPNI</name>
<feature type="transmembrane region" description="Helical" evidence="1">
    <location>
        <begin position="12"/>
        <end position="35"/>
    </location>
</feature>
<protein>
    <submittedName>
        <fullName evidence="2">Uncharacterized membrane protein</fullName>
    </submittedName>
</protein>
<evidence type="ECO:0000313" key="2">
    <source>
        <dbReference type="EMBL" id="SDD11506.1"/>
    </source>
</evidence>
<gene>
    <name evidence="2" type="ORF">SAMN04489866_101217</name>
</gene>
<evidence type="ECO:0000256" key="1">
    <source>
        <dbReference type="SAM" id="Phobius"/>
    </source>
</evidence>
<dbReference type="InterPro" id="IPR009577">
    <property type="entry name" value="Sm_multidrug_ex"/>
</dbReference>
<dbReference type="RefSeq" id="WP_200781850.1">
    <property type="nucleotide sequence ID" value="NZ_FNAF01000001.1"/>
</dbReference>
<dbReference type="Pfam" id="PF06695">
    <property type="entry name" value="Sm_multidrug_ex"/>
    <property type="match status" value="1"/>
</dbReference>
<keyword evidence="3" id="KW-1185">Reference proteome</keyword>
<feature type="transmembrane region" description="Helical" evidence="1">
    <location>
        <begin position="99"/>
        <end position="124"/>
    </location>
</feature>
<feature type="transmembrane region" description="Helical" evidence="1">
    <location>
        <begin position="41"/>
        <end position="63"/>
    </location>
</feature>
<keyword evidence="1" id="KW-0812">Transmembrane</keyword>
<dbReference type="EMBL" id="FNAF01000001">
    <property type="protein sequence ID" value="SDD11506.1"/>
    <property type="molecule type" value="Genomic_DNA"/>
</dbReference>
<dbReference type="PANTHER" id="PTHR36007">
    <property type="entry name" value="TRANSPORT PROTEIN-RELATED"/>
    <property type="match status" value="1"/>
</dbReference>
<organism evidence="2 3">
    <name type="scientific">Peptococcus niger</name>
    <dbReference type="NCBI Taxonomy" id="2741"/>
    <lineage>
        <taxon>Bacteria</taxon>
        <taxon>Bacillati</taxon>
        <taxon>Bacillota</taxon>
        <taxon>Clostridia</taxon>
        <taxon>Eubacteriales</taxon>
        <taxon>Peptococcaceae</taxon>
        <taxon>Peptococcus</taxon>
    </lineage>
</organism>
<evidence type="ECO:0000313" key="3">
    <source>
        <dbReference type="Proteomes" id="UP000198995"/>
    </source>
</evidence>